<dbReference type="SMART" id="SM00448">
    <property type="entry name" value="REC"/>
    <property type="match status" value="1"/>
</dbReference>
<dbReference type="RefSeq" id="WP_229642418.1">
    <property type="nucleotide sequence ID" value="NZ_JADWDC010000077.1"/>
</dbReference>
<dbReference type="SUPFAM" id="SSF52172">
    <property type="entry name" value="CheY-like"/>
    <property type="match status" value="1"/>
</dbReference>
<accession>A0A964BUB7</accession>
<evidence type="ECO:0000313" key="4">
    <source>
        <dbReference type="Proteomes" id="UP000729733"/>
    </source>
</evidence>
<organism evidence="3 4">
    <name type="scientific">Waterburya agarophytonicola KI4</name>
    <dbReference type="NCBI Taxonomy" id="2874699"/>
    <lineage>
        <taxon>Bacteria</taxon>
        <taxon>Bacillati</taxon>
        <taxon>Cyanobacteriota</taxon>
        <taxon>Cyanophyceae</taxon>
        <taxon>Pleurocapsales</taxon>
        <taxon>Hyellaceae</taxon>
        <taxon>Waterburya</taxon>
        <taxon>Waterburya agarophytonicola</taxon>
    </lineage>
</organism>
<protein>
    <submittedName>
        <fullName evidence="3">Response regulator</fullName>
    </submittedName>
</protein>
<dbReference type="InterPro" id="IPR001789">
    <property type="entry name" value="Sig_transdc_resp-reg_receiver"/>
</dbReference>
<dbReference type="Proteomes" id="UP000729733">
    <property type="component" value="Unassembled WGS sequence"/>
</dbReference>
<dbReference type="CDD" id="cd17557">
    <property type="entry name" value="REC_Rcp-like"/>
    <property type="match status" value="1"/>
</dbReference>
<dbReference type="PANTHER" id="PTHR44520">
    <property type="entry name" value="RESPONSE REGULATOR RCP1-RELATED"/>
    <property type="match status" value="1"/>
</dbReference>
<feature type="modified residue" description="4-aspartylphosphate" evidence="1">
    <location>
        <position position="75"/>
    </location>
</feature>
<reference evidence="3" key="1">
    <citation type="journal article" date="2021" name="Antonie Van Leeuwenhoek">
        <title>Draft genome and description of Waterburya agarophytonicola gen. nov. sp. nov. (Pleurocapsales, Cyanobacteria): a seaweed symbiont.</title>
        <authorList>
            <person name="Bonthond G."/>
            <person name="Shalygin S."/>
            <person name="Bayer T."/>
            <person name="Weinberger F."/>
        </authorList>
    </citation>
    <scope>NUCLEOTIDE SEQUENCE</scope>
    <source>
        <strain evidence="3">KI4</strain>
    </source>
</reference>
<name>A0A964BUB7_9CYAN</name>
<comment type="caution">
    <text evidence="3">The sequence shown here is derived from an EMBL/GenBank/DDBJ whole genome shotgun (WGS) entry which is preliminary data.</text>
</comment>
<gene>
    <name evidence="3" type="ORF">I4641_20360</name>
</gene>
<evidence type="ECO:0000259" key="2">
    <source>
        <dbReference type="PROSITE" id="PS50110"/>
    </source>
</evidence>
<dbReference type="InterPro" id="IPR011006">
    <property type="entry name" value="CheY-like_superfamily"/>
</dbReference>
<dbReference type="Gene3D" id="3.40.50.2300">
    <property type="match status" value="1"/>
</dbReference>
<dbReference type="AlphaFoldDB" id="A0A964BUB7"/>
<dbReference type="Pfam" id="PF00072">
    <property type="entry name" value="Response_reg"/>
    <property type="match status" value="1"/>
</dbReference>
<dbReference type="GO" id="GO:0000160">
    <property type="term" value="P:phosphorelay signal transduction system"/>
    <property type="evidence" value="ECO:0007669"/>
    <property type="project" value="InterPro"/>
</dbReference>
<keyword evidence="1" id="KW-0597">Phosphoprotein</keyword>
<dbReference type="InterPro" id="IPR052893">
    <property type="entry name" value="TCS_response_regulator"/>
</dbReference>
<dbReference type="EMBL" id="JADWDC010000077">
    <property type="protein sequence ID" value="MCC0179319.1"/>
    <property type="molecule type" value="Genomic_DNA"/>
</dbReference>
<dbReference type="PANTHER" id="PTHR44520:SF1">
    <property type="entry name" value="TWO-COMPONENT SYSTEM REGULATORY PROTEIN"/>
    <property type="match status" value="1"/>
</dbReference>
<dbReference type="PROSITE" id="PS50110">
    <property type="entry name" value="RESPONSE_REGULATORY"/>
    <property type="match status" value="1"/>
</dbReference>
<evidence type="ECO:0000313" key="3">
    <source>
        <dbReference type="EMBL" id="MCC0179319.1"/>
    </source>
</evidence>
<keyword evidence="4" id="KW-1185">Reference proteome</keyword>
<feature type="domain" description="Response regulatory" evidence="2">
    <location>
        <begin position="5"/>
        <end position="142"/>
    </location>
</feature>
<sequence>MSAKNILLVEDNPDDRELMKLAFAREEIPHNLIVLSDGIEALNYLIGQEHFQDNFTQTTGNNQPKFSMPALILLDLNLPKIDGIEVLRRLRAHPKTRLLPVVIISSSNEPQDIIDSYINGCNSYIRKPIHFTQLQKFVKEISTYWLTVNQLPPVFGVLNE</sequence>
<evidence type="ECO:0000256" key="1">
    <source>
        <dbReference type="PROSITE-ProRule" id="PRU00169"/>
    </source>
</evidence>
<proteinExistence type="predicted"/>